<gene>
    <name evidence="1" type="ORF">LCGC14_3071360</name>
</gene>
<dbReference type="EMBL" id="LAZR01065341">
    <property type="protein sequence ID" value="KKK55756.1"/>
    <property type="molecule type" value="Genomic_DNA"/>
</dbReference>
<organism evidence="1">
    <name type="scientific">marine sediment metagenome</name>
    <dbReference type="NCBI Taxonomy" id="412755"/>
    <lineage>
        <taxon>unclassified sequences</taxon>
        <taxon>metagenomes</taxon>
        <taxon>ecological metagenomes</taxon>
    </lineage>
</organism>
<protein>
    <submittedName>
        <fullName evidence="1">Uncharacterized protein</fullName>
    </submittedName>
</protein>
<evidence type="ECO:0000313" key="1">
    <source>
        <dbReference type="EMBL" id="KKK55756.1"/>
    </source>
</evidence>
<name>A0A0F8Z6K0_9ZZZZ</name>
<sequence>VMPNGKIPSFNDIARNFDPMMPQAAFEQIRNKYFQDVVAPRLEFKYHATAFEEFKKLTERPKMLSGSERMLMRAGLVATSGAKELVAPFKDFIPQARQAFEKFKADEEAMVRVAEREGVGTTGPRVIGTLTGATLPIVASFAGAAPVAQALVARTTLQGRNFELANRMLRGGLAFSAYEAAREEHGNKMVAGIVGFGIGVSFETVLGMRAFLKAKGVPNAEQFARDAMHGKKVPPEVDELIAEKITTDAQTIKQELRVEFIQETPSKRGARVIVQNEIGTRVNVPIESFKESEAVEQVQAIINKGGVRSIGIEYNPDHFSQMQEFLRGAGGLLDGKYQKPVLVKVQPGMAE</sequence>
<reference evidence="1" key="1">
    <citation type="journal article" date="2015" name="Nature">
        <title>Complex archaea that bridge the gap between prokaryotes and eukaryotes.</title>
        <authorList>
            <person name="Spang A."/>
            <person name="Saw J.H."/>
            <person name="Jorgensen S.L."/>
            <person name="Zaremba-Niedzwiedzka K."/>
            <person name="Martijn J."/>
            <person name="Lind A.E."/>
            <person name="van Eijk R."/>
            <person name="Schleper C."/>
            <person name="Guy L."/>
            <person name="Ettema T.J."/>
        </authorList>
    </citation>
    <scope>NUCLEOTIDE SEQUENCE</scope>
</reference>
<accession>A0A0F8Z6K0</accession>
<proteinExistence type="predicted"/>
<comment type="caution">
    <text evidence="1">The sequence shown here is derived from an EMBL/GenBank/DDBJ whole genome shotgun (WGS) entry which is preliminary data.</text>
</comment>
<feature type="non-terminal residue" evidence="1">
    <location>
        <position position="351"/>
    </location>
</feature>
<dbReference type="AlphaFoldDB" id="A0A0F8Z6K0"/>
<feature type="non-terminal residue" evidence="1">
    <location>
        <position position="1"/>
    </location>
</feature>